<dbReference type="Proteomes" id="UP000249557">
    <property type="component" value="Unassembled WGS sequence"/>
</dbReference>
<organism evidence="2 3">
    <name type="scientific">Micavibrio aeruginosavorus</name>
    <dbReference type="NCBI Taxonomy" id="349221"/>
    <lineage>
        <taxon>Bacteria</taxon>
        <taxon>Pseudomonadati</taxon>
        <taxon>Bdellovibrionota</taxon>
        <taxon>Bdellovibrionia</taxon>
        <taxon>Bdellovibrionales</taxon>
        <taxon>Pseudobdellovibrionaceae</taxon>
        <taxon>Micavibrio</taxon>
    </lineage>
</organism>
<accession>A0A2W5BVW3</accession>
<protein>
    <submittedName>
        <fullName evidence="2">Uncharacterized protein</fullName>
    </submittedName>
</protein>
<sequence length="182" mass="20099">MDFSVKNGYSQTIPRPQQPAAGKAQPQPDTSKANDNTPLPVVYSPATSSRSLQSGTRLVSENNETIGANGFRRTATYEREDGRRFFRMEELSLTTQGARRTVTQQNPSGSISVYEEVLDRQDSGAFRRTQRFQDGTGDISTQVTEDYTVTDPFILSGGKTAFSYISPAAFQPMRGTQLDLRA</sequence>
<gene>
    <name evidence="2" type="ORF">DI626_07095</name>
</gene>
<feature type="compositionally biased region" description="Polar residues" evidence="1">
    <location>
        <begin position="45"/>
        <end position="65"/>
    </location>
</feature>
<feature type="region of interest" description="Disordered" evidence="1">
    <location>
        <begin position="1"/>
        <end position="65"/>
    </location>
</feature>
<evidence type="ECO:0000313" key="3">
    <source>
        <dbReference type="Proteomes" id="UP000249557"/>
    </source>
</evidence>
<name>A0A2W5BVW3_9BACT</name>
<evidence type="ECO:0000313" key="2">
    <source>
        <dbReference type="EMBL" id="PZO85778.1"/>
    </source>
</evidence>
<comment type="caution">
    <text evidence="2">The sequence shown here is derived from an EMBL/GenBank/DDBJ whole genome shotgun (WGS) entry which is preliminary data.</text>
</comment>
<proteinExistence type="predicted"/>
<dbReference type="AlphaFoldDB" id="A0A2W5BVW3"/>
<feature type="compositionally biased region" description="Low complexity" evidence="1">
    <location>
        <begin position="18"/>
        <end position="28"/>
    </location>
</feature>
<dbReference type="EMBL" id="QFNK01000135">
    <property type="protein sequence ID" value="PZO85778.1"/>
    <property type="molecule type" value="Genomic_DNA"/>
</dbReference>
<reference evidence="2 3" key="1">
    <citation type="submission" date="2017-08" db="EMBL/GenBank/DDBJ databases">
        <title>Infants hospitalized years apart are colonized by the same room-sourced microbial strains.</title>
        <authorList>
            <person name="Brooks B."/>
            <person name="Olm M.R."/>
            <person name="Firek B.A."/>
            <person name="Baker R."/>
            <person name="Thomas B.C."/>
            <person name="Morowitz M.J."/>
            <person name="Banfield J.F."/>
        </authorList>
    </citation>
    <scope>NUCLEOTIDE SEQUENCE [LARGE SCALE GENOMIC DNA]</scope>
    <source>
        <strain evidence="2">S2_018_000_R2_104</strain>
    </source>
</reference>
<evidence type="ECO:0000256" key="1">
    <source>
        <dbReference type="SAM" id="MobiDB-lite"/>
    </source>
</evidence>